<dbReference type="SUPFAM" id="SSF51556">
    <property type="entry name" value="Metallo-dependent hydrolases"/>
    <property type="match status" value="1"/>
</dbReference>
<gene>
    <name evidence="3" type="ORF">UFOPK3495_00408</name>
</gene>
<reference evidence="3" key="1">
    <citation type="submission" date="2020-05" db="EMBL/GenBank/DDBJ databases">
        <authorList>
            <person name="Chiriac C."/>
            <person name="Salcher M."/>
            <person name="Ghai R."/>
            <person name="Kavagutti S V."/>
        </authorList>
    </citation>
    <scope>NUCLEOTIDE SEQUENCE</scope>
</reference>
<dbReference type="InterPro" id="IPR032466">
    <property type="entry name" value="Metal_Hydrolase"/>
</dbReference>
<dbReference type="EMBL" id="CAFBMC010000013">
    <property type="protein sequence ID" value="CAB4891516.1"/>
    <property type="molecule type" value="Genomic_DNA"/>
</dbReference>
<dbReference type="GO" id="GO:0019748">
    <property type="term" value="P:secondary metabolic process"/>
    <property type="evidence" value="ECO:0007669"/>
    <property type="project" value="TreeGrafter"/>
</dbReference>
<keyword evidence="1" id="KW-0456">Lyase</keyword>
<dbReference type="PANTHER" id="PTHR21240:SF28">
    <property type="entry name" value="ISO-OROTATE DECARBOXYLASE (EUROFUNG)"/>
    <property type="match status" value="1"/>
</dbReference>
<dbReference type="AlphaFoldDB" id="A0A6J7F7E7"/>
<organism evidence="3">
    <name type="scientific">freshwater metagenome</name>
    <dbReference type="NCBI Taxonomy" id="449393"/>
    <lineage>
        <taxon>unclassified sequences</taxon>
        <taxon>metagenomes</taxon>
        <taxon>ecological metagenomes</taxon>
    </lineage>
</organism>
<dbReference type="PANTHER" id="PTHR21240">
    <property type="entry name" value="2-AMINO-3-CARBOXYLMUCONATE-6-SEMIALDEHYDE DECARBOXYLASE"/>
    <property type="match status" value="1"/>
</dbReference>
<dbReference type="GO" id="GO:0016787">
    <property type="term" value="F:hydrolase activity"/>
    <property type="evidence" value="ECO:0007669"/>
    <property type="project" value="InterPro"/>
</dbReference>
<dbReference type="GO" id="GO:0005737">
    <property type="term" value="C:cytoplasm"/>
    <property type="evidence" value="ECO:0007669"/>
    <property type="project" value="TreeGrafter"/>
</dbReference>
<evidence type="ECO:0000259" key="2">
    <source>
        <dbReference type="Pfam" id="PF04909"/>
    </source>
</evidence>
<name>A0A6J7F7E7_9ZZZZ</name>
<dbReference type="Pfam" id="PF04909">
    <property type="entry name" value="Amidohydro_2"/>
    <property type="match status" value="1"/>
</dbReference>
<dbReference type="GO" id="GO:0016831">
    <property type="term" value="F:carboxy-lyase activity"/>
    <property type="evidence" value="ECO:0007669"/>
    <property type="project" value="InterPro"/>
</dbReference>
<proteinExistence type="predicted"/>
<accession>A0A6J7F7E7</accession>
<sequence length="424" mass="47751">MTTVLPDNSALLEEATKAASIATFQGGNVPQINEMPERRKRKYTIISADDHLVEPPNLFDGRLSAKYGDRAPKLVDMDDGSQVWVLDGQVLSVIAINAVAGQKQDEDLVEPRHFADIREGAYDVHKRVEDMDLDGVYASLCFPSLVGFAGVRLQALPDQKYALDTVKAWNDWHIEEWVGPYPDRFIACQIPWLNDSKIAAEEIHRNAERGFKSVSFPELPGKLGFEPLASDAWDPFWKACEETDTVISVHTGSAGLPVNSEGTMAVATQFGAGYSMIPATEWLFAEMAFKYPNLKIVMTEGGIGWVAAVYDRLDHAEGRRETRRIWDHDIRPAEVFRRNFWFCTLNDPSAMPQRHRIGLDKIMFEVDYPHADTSWPDTQTRADSLLKDLPKDEADMIAWRNASQLYRHEVPAAIQSDPEAFGQR</sequence>
<evidence type="ECO:0000256" key="1">
    <source>
        <dbReference type="ARBA" id="ARBA00023239"/>
    </source>
</evidence>
<feature type="domain" description="Amidohydrolase-related" evidence="2">
    <location>
        <begin position="165"/>
        <end position="407"/>
    </location>
</feature>
<evidence type="ECO:0000313" key="3">
    <source>
        <dbReference type="EMBL" id="CAB4891516.1"/>
    </source>
</evidence>
<dbReference type="InterPro" id="IPR006680">
    <property type="entry name" value="Amidohydro-rel"/>
</dbReference>
<dbReference type="InterPro" id="IPR032465">
    <property type="entry name" value="ACMSD"/>
</dbReference>
<protein>
    <submittedName>
        <fullName evidence="3">Unannotated protein</fullName>
    </submittedName>
</protein>
<dbReference type="Gene3D" id="3.20.20.140">
    <property type="entry name" value="Metal-dependent hydrolases"/>
    <property type="match status" value="1"/>
</dbReference>